<name>A0A5C8G1K5_9SPIR</name>
<reference evidence="1 2" key="1">
    <citation type="journal article" date="1992" name="Lakartidningen">
        <title>[Penicillin V and not amoxicillin is the first choice preparation in acute otitis].</title>
        <authorList>
            <person name="Kamme C."/>
            <person name="Lundgren K."/>
            <person name="Prellner K."/>
        </authorList>
    </citation>
    <scope>NUCLEOTIDE SEQUENCE [LARGE SCALE GENOMIC DNA]</scope>
    <source>
        <strain evidence="1 2">PC2777IV</strain>
    </source>
</reference>
<dbReference type="EMBL" id="SAYJ01000018">
    <property type="protein sequence ID" value="TXJ55860.1"/>
    <property type="molecule type" value="Genomic_DNA"/>
</dbReference>
<accession>A0A5C8G1K5</accession>
<evidence type="ECO:0000313" key="1">
    <source>
        <dbReference type="EMBL" id="TXJ55860.1"/>
    </source>
</evidence>
<feature type="non-terminal residue" evidence="1">
    <location>
        <position position="140"/>
    </location>
</feature>
<evidence type="ECO:0000313" key="2">
    <source>
        <dbReference type="Proteomes" id="UP000325013"/>
    </source>
</evidence>
<comment type="caution">
    <text evidence="1">The sequence shown here is derived from an EMBL/GenBank/DDBJ whole genome shotgun (WGS) entry which is preliminary data.</text>
</comment>
<proteinExistence type="predicted"/>
<organism evidence="1 2">
    <name type="scientific">Brachyspira aalborgi</name>
    <dbReference type="NCBI Taxonomy" id="29522"/>
    <lineage>
        <taxon>Bacteria</taxon>
        <taxon>Pseudomonadati</taxon>
        <taxon>Spirochaetota</taxon>
        <taxon>Spirochaetia</taxon>
        <taxon>Brachyspirales</taxon>
        <taxon>Brachyspiraceae</taxon>
        <taxon>Brachyspira</taxon>
    </lineage>
</organism>
<dbReference type="AlphaFoldDB" id="A0A5C8G1K5"/>
<dbReference type="Proteomes" id="UP000325013">
    <property type="component" value="Unassembled WGS sequence"/>
</dbReference>
<protein>
    <submittedName>
        <fullName evidence="1">F protein</fullName>
    </submittedName>
</protein>
<gene>
    <name evidence="1" type="ORF">EPJ67_09875</name>
</gene>
<sequence>MIPQKALEYIKQKKLKPAFSYKDVWNEEHITSFTVAKVMQIDILKDMKDAVEKAIANGETLSQFKKNLLPTLYQKGWSGKQIIKDDKTGEDVEVYIDAPHRLKTIYETNLRSAYMKGRFDRSYESDAHPYLATARRSECI</sequence>